<dbReference type="Pfam" id="PF13193">
    <property type="entry name" value="AMP-binding_C"/>
    <property type="match status" value="1"/>
</dbReference>
<evidence type="ECO:0000313" key="6">
    <source>
        <dbReference type="EMBL" id="KAL1595892.1"/>
    </source>
</evidence>
<gene>
    <name evidence="6" type="ORF">SLS60_009582</name>
</gene>
<keyword evidence="2" id="KW-0436">Ligase</keyword>
<name>A0ABR3QUR2_9PLEO</name>
<dbReference type="Pfam" id="PF00501">
    <property type="entry name" value="AMP-binding"/>
    <property type="match status" value="2"/>
</dbReference>
<feature type="domain" description="AMP-dependent synthetase/ligase" evidence="4">
    <location>
        <begin position="190"/>
        <end position="345"/>
    </location>
</feature>
<evidence type="ECO:0000313" key="7">
    <source>
        <dbReference type="Proteomes" id="UP001521785"/>
    </source>
</evidence>
<accession>A0ABR3QUR2</accession>
<sequence length="771" mass="85460">MPTKSKYPEAPIPDADLWGFLFERKDKPFPDDKVIYVDPYTNRSYTYAQVKATAIEFGQGLKALWDWQKGDVLALYTTNCIDTPAITWGTHWAGGVLSPANPAYTVDELAFQLKDSGAKAIVTQMAFIKNAQEAANKVGIPLDHVIVMGDQRDPTYRVKHFTSIRKTAGNIVANTMMIKAGEGGKLSSTGLTCLIHQSMYSGFQLVVMPRFDLEDFCKIVQERKVTFVYVVPPIVVLLAKSPVVSKYDLSTVRMMNSGAAPLTKELVDAVYNRLKIPIKQGYGLSETSPTTHTQPWETWNTQIGSVGTLLPYQEAKYMSPEEKELKAGEVGELWIKGPNVFKGYLNNPEGTANALTPDGYFKTGDVGYQDADGNFYITDRIKELIKYKGFQVAPAELEGILLSHPSINDVAVIGVYEKDEATELPRAYIVPKDGLGRTDDEKKAIIDWLGERVAGHKRLRGGIRWLDEIPKSASALLFDYLLITLTLYLQYPSKIRERLRKQFSAAHHPTDSINLKNASMPPKRRVIDVDVDVDDEIVEIHPTSLAVPRPLKNARTIPPGANSLPGSNAPPRPASGGVTPAPAMPKQFFTITIGTNSPASLFFPDRTLATIAELRRIEMQAVMQAFQSNTSLDPPYRYTIISDTAVGSATDFSSLPVGPSTPSLSHVNARLLHHFMARNPRLAEKNEKPKFVLLAPIKGVKNPKFAHLHAVRYDEVGCGFDEDNCLSLFVSELVEGERHTKVLFVERTEVVKESEVPKVVKDVKDVKTEGR</sequence>
<proteinExistence type="inferred from homology"/>
<dbReference type="InterPro" id="IPR045851">
    <property type="entry name" value="AMP-bd_C_sf"/>
</dbReference>
<feature type="region of interest" description="Disordered" evidence="3">
    <location>
        <begin position="550"/>
        <end position="579"/>
    </location>
</feature>
<dbReference type="InterPro" id="IPR025110">
    <property type="entry name" value="AMP-bd_C"/>
</dbReference>
<dbReference type="SUPFAM" id="SSF56801">
    <property type="entry name" value="Acetyl-CoA synthetase-like"/>
    <property type="match status" value="1"/>
</dbReference>
<evidence type="ECO:0000256" key="3">
    <source>
        <dbReference type="SAM" id="MobiDB-lite"/>
    </source>
</evidence>
<dbReference type="Gene3D" id="3.30.300.30">
    <property type="match status" value="1"/>
</dbReference>
<keyword evidence="7" id="KW-1185">Reference proteome</keyword>
<organism evidence="6 7">
    <name type="scientific">Paraconiothyrium brasiliense</name>
    <dbReference type="NCBI Taxonomy" id="300254"/>
    <lineage>
        <taxon>Eukaryota</taxon>
        <taxon>Fungi</taxon>
        <taxon>Dikarya</taxon>
        <taxon>Ascomycota</taxon>
        <taxon>Pezizomycotina</taxon>
        <taxon>Dothideomycetes</taxon>
        <taxon>Pleosporomycetidae</taxon>
        <taxon>Pleosporales</taxon>
        <taxon>Massarineae</taxon>
        <taxon>Didymosphaeriaceae</taxon>
        <taxon>Paraconiothyrium</taxon>
    </lineage>
</organism>
<evidence type="ECO:0000259" key="5">
    <source>
        <dbReference type="Pfam" id="PF13193"/>
    </source>
</evidence>
<evidence type="ECO:0000259" key="4">
    <source>
        <dbReference type="Pfam" id="PF00501"/>
    </source>
</evidence>
<dbReference type="PANTHER" id="PTHR24096:SF149">
    <property type="entry name" value="AMP-BINDING DOMAIN-CONTAINING PROTEIN-RELATED"/>
    <property type="match status" value="1"/>
</dbReference>
<dbReference type="Gene3D" id="3.40.50.980">
    <property type="match status" value="2"/>
</dbReference>
<dbReference type="CDD" id="cd05911">
    <property type="entry name" value="Firefly_Luc_like"/>
    <property type="match status" value="1"/>
</dbReference>
<dbReference type="EMBL" id="JAKJXO020000015">
    <property type="protein sequence ID" value="KAL1595892.1"/>
    <property type="molecule type" value="Genomic_DNA"/>
</dbReference>
<dbReference type="Proteomes" id="UP001521785">
    <property type="component" value="Unassembled WGS sequence"/>
</dbReference>
<protein>
    <submittedName>
        <fullName evidence="6">Uncharacterized protein</fullName>
    </submittedName>
</protein>
<dbReference type="Gene3D" id="2.30.38.10">
    <property type="entry name" value="Luciferase, Domain 3"/>
    <property type="match status" value="1"/>
</dbReference>
<dbReference type="PANTHER" id="PTHR24096">
    <property type="entry name" value="LONG-CHAIN-FATTY-ACID--COA LIGASE"/>
    <property type="match status" value="1"/>
</dbReference>
<comment type="caution">
    <text evidence="6">The sequence shown here is derived from an EMBL/GenBank/DDBJ whole genome shotgun (WGS) entry which is preliminary data.</text>
</comment>
<dbReference type="InterPro" id="IPR000873">
    <property type="entry name" value="AMP-dep_synth/lig_dom"/>
</dbReference>
<reference evidence="6 7" key="1">
    <citation type="submission" date="2024-02" db="EMBL/GenBank/DDBJ databases">
        <title>De novo assembly and annotation of 12 fungi associated with fruit tree decline syndrome in Ontario, Canada.</title>
        <authorList>
            <person name="Sulman M."/>
            <person name="Ellouze W."/>
            <person name="Ilyukhin E."/>
        </authorList>
    </citation>
    <scope>NUCLEOTIDE SEQUENCE [LARGE SCALE GENOMIC DNA]</scope>
    <source>
        <strain evidence="6 7">M42-189</strain>
    </source>
</reference>
<feature type="domain" description="AMP-binding enzyme C-terminal" evidence="5">
    <location>
        <begin position="396"/>
        <end position="474"/>
    </location>
</feature>
<evidence type="ECO:0000256" key="2">
    <source>
        <dbReference type="ARBA" id="ARBA00022598"/>
    </source>
</evidence>
<comment type="similarity">
    <text evidence="1">Belongs to the ATP-dependent AMP-binding enzyme family.</text>
</comment>
<evidence type="ECO:0000256" key="1">
    <source>
        <dbReference type="ARBA" id="ARBA00006432"/>
    </source>
</evidence>
<feature type="domain" description="AMP-dependent synthetase/ligase" evidence="4">
    <location>
        <begin position="22"/>
        <end position="139"/>
    </location>
</feature>